<dbReference type="AlphaFoldDB" id="A0A166PXE9"/>
<protein>
    <submittedName>
        <fullName evidence="1">Uncharacterized protein</fullName>
    </submittedName>
</protein>
<organism evidence="1 2">
    <name type="scientific">Athelia psychrophila</name>
    <dbReference type="NCBI Taxonomy" id="1759441"/>
    <lineage>
        <taxon>Eukaryota</taxon>
        <taxon>Fungi</taxon>
        <taxon>Dikarya</taxon>
        <taxon>Basidiomycota</taxon>
        <taxon>Agaricomycotina</taxon>
        <taxon>Agaricomycetes</taxon>
        <taxon>Agaricomycetidae</taxon>
        <taxon>Atheliales</taxon>
        <taxon>Atheliaceae</taxon>
        <taxon>Athelia</taxon>
    </lineage>
</organism>
<proteinExistence type="predicted"/>
<reference evidence="1 2" key="1">
    <citation type="journal article" date="2016" name="Mol. Biol. Evol.">
        <title>Comparative Genomics of Early-Diverging Mushroom-Forming Fungi Provides Insights into the Origins of Lignocellulose Decay Capabilities.</title>
        <authorList>
            <person name="Nagy L.G."/>
            <person name="Riley R."/>
            <person name="Tritt A."/>
            <person name="Adam C."/>
            <person name="Daum C."/>
            <person name="Floudas D."/>
            <person name="Sun H."/>
            <person name="Yadav J.S."/>
            <person name="Pangilinan J."/>
            <person name="Larsson K.H."/>
            <person name="Matsuura K."/>
            <person name="Barry K."/>
            <person name="Labutti K."/>
            <person name="Kuo R."/>
            <person name="Ohm R.A."/>
            <person name="Bhattacharya S.S."/>
            <person name="Shirouzu T."/>
            <person name="Yoshinaga Y."/>
            <person name="Martin F.M."/>
            <person name="Grigoriev I.V."/>
            <person name="Hibbett D.S."/>
        </authorList>
    </citation>
    <scope>NUCLEOTIDE SEQUENCE [LARGE SCALE GENOMIC DNA]</scope>
    <source>
        <strain evidence="1 2">CBS 109695</strain>
    </source>
</reference>
<name>A0A166PXE9_9AGAM</name>
<evidence type="ECO:0000313" key="1">
    <source>
        <dbReference type="EMBL" id="KZP26550.1"/>
    </source>
</evidence>
<gene>
    <name evidence="1" type="ORF">FIBSPDRAFT_347782</name>
</gene>
<accession>A0A166PXE9</accession>
<dbReference type="EMBL" id="KV417514">
    <property type="protein sequence ID" value="KZP26550.1"/>
    <property type="molecule type" value="Genomic_DNA"/>
</dbReference>
<dbReference type="Proteomes" id="UP000076532">
    <property type="component" value="Unassembled WGS sequence"/>
</dbReference>
<evidence type="ECO:0000313" key="2">
    <source>
        <dbReference type="Proteomes" id="UP000076532"/>
    </source>
</evidence>
<sequence>MAPLQDCDGAMQRWNTDISGLSIRCNRQYRVSKSSAWSCKCGSRPRQAQSNFVSAGFLSASCRVVVVNSDDQTRVRCLRHAHPGHSQQKYTSRHHPRVDGTRRLLVPRRSRRWETLGLSRSAQQHHAKKVLGGLQAQSNIHAQLVQRPPSLKAGSSFLLYMGWLVPVCGRRGGRWCSELIKGDGGGRALA</sequence>
<keyword evidence="2" id="KW-1185">Reference proteome</keyword>